<protein>
    <submittedName>
        <fullName evidence="4">Uncharacterized protein</fullName>
    </submittedName>
</protein>
<feature type="signal peptide" evidence="3">
    <location>
        <begin position="1"/>
        <end position="28"/>
    </location>
</feature>
<dbReference type="InterPro" id="IPR011990">
    <property type="entry name" value="TPR-like_helical_dom_sf"/>
</dbReference>
<reference evidence="4 5" key="1">
    <citation type="submission" date="2018-08" db="EMBL/GenBank/DDBJ databases">
        <title>Thalassotalea euphylliae genome.</title>
        <authorList>
            <person name="Summers S."/>
            <person name="Rice S.A."/>
            <person name="Freckelton M.L."/>
            <person name="Nedved B.T."/>
            <person name="Hadfield M.G."/>
        </authorList>
    </citation>
    <scope>NUCLEOTIDE SEQUENCE [LARGE SCALE GENOMIC DNA]</scope>
    <source>
        <strain evidence="4 5">H1</strain>
    </source>
</reference>
<name>A0A3E0TT99_9GAMM</name>
<dbReference type="SUPFAM" id="SSF81901">
    <property type="entry name" value="HCP-like"/>
    <property type="match status" value="1"/>
</dbReference>
<dbReference type="Proteomes" id="UP000256478">
    <property type="component" value="Unassembled WGS sequence"/>
</dbReference>
<keyword evidence="3" id="KW-0732">Signal</keyword>
<dbReference type="SUPFAM" id="SSF48452">
    <property type="entry name" value="TPR-like"/>
    <property type="match status" value="1"/>
</dbReference>
<keyword evidence="2" id="KW-0802">TPR repeat</keyword>
<feature type="chain" id="PRO_5017758958" evidence="3">
    <location>
        <begin position="29"/>
        <end position="419"/>
    </location>
</feature>
<evidence type="ECO:0000256" key="1">
    <source>
        <dbReference type="ARBA" id="ARBA00022737"/>
    </source>
</evidence>
<dbReference type="SMART" id="SM00028">
    <property type="entry name" value="TPR"/>
    <property type="match status" value="4"/>
</dbReference>
<dbReference type="AlphaFoldDB" id="A0A3E0TT99"/>
<dbReference type="RefSeq" id="WP_116008643.1">
    <property type="nucleotide sequence ID" value="NZ_QUOU01000001.1"/>
</dbReference>
<dbReference type="InterPro" id="IPR019734">
    <property type="entry name" value="TPR_rpt"/>
</dbReference>
<dbReference type="Gene3D" id="1.25.40.10">
    <property type="entry name" value="Tetratricopeptide repeat domain"/>
    <property type="match status" value="3"/>
</dbReference>
<evidence type="ECO:0000256" key="2">
    <source>
        <dbReference type="ARBA" id="ARBA00022803"/>
    </source>
</evidence>
<proteinExistence type="predicted"/>
<evidence type="ECO:0000313" key="4">
    <source>
        <dbReference type="EMBL" id="REL27567.1"/>
    </source>
</evidence>
<evidence type="ECO:0000256" key="3">
    <source>
        <dbReference type="SAM" id="SignalP"/>
    </source>
</evidence>
<dbReference type="PANTHER" id="PTHR44186">
    <property type="match status" value="1"/>
</dbReference>
<dbReference type="EMBL" id="QUOU01000001">
    <property type="protein sequence ID" value="REL27567.1"/>
    <property type="molecule type" value="Genomic_DNA"/>
</dbReference>
<comment type="caution">
    <text evidence="4">The sequence shown here is derived from an EMBL/GenBank/DDBJ whole genome shotgun (WGS) entry which is preliminary data.</text>
</comment>
<gene>
    <name evidence="4" type="ORF">DXX93_14030</name>
</gene>
<dbReference type="PANTHER" id="PTHR44186:SF1">
    <property type="entry name" value="BARDET-BIEDL SYNDROME 4 PROTEIN"/>
    <property type="match status" value="1"/>
</dbReference>
<evidence type="ECO:0000313" key="5">
    <source>
        <dbReference type="Proteomes" id="UP000256478"/>
    </source>
</evidence>
<dbReference type="OrthoDB" id="5592888at2"/>
<sequence length="419" mass="47515">MFKKLATALVIASAVTTVQLPFSFDVQAAEAKQEKKKRPTQLVGPSVGKKVQKAFELYTADDIDGALVLLLDIEASKPYDKAYVARMIAVMYATKGNQEEKAISYLKQAVEPDILNEGDHGESIKLLADLQMQTKKYQEALKNYEAWMEFTGKEDSQTYVKIAQAYYELRRLDKMIEPADKAIALFGDKPSQNPYILKLTSYYERKMYKDGVKVLETVLQIFPENKQWWTQLGMFYLLVEDYPKALSTLDMAYKQGYLEKESELKTLASLYQSNGVPFKAAKLLEKHIASGDIKRDDQTLSTLANAFHAAQNISTAAKYYGEVAKLTNEAQHWRKQGMLLKQSEQFKKAIVALNKALDKGVNNKGRIYMSLAESHFYLGQYKQAHAEITRAMKDPKSRKAARGWKSFIEETAQRKGVAI</sequence>
<keyword evidence="1" id="KW-0677">Repeat</keyword>
<organism evidence="4 5">
    <name type="scientific">Thalassotalea euphylliae</name>
    <dbReference type="NCBI Taxonomy" id="1655234"/>
    <lineage>
        <taxon>Bacteria</taxon>
        <taxon>Pseudomonadati</taxon>
        <taxon>Pseudomonadota</taxon>
        <taxon>Gammaproteobacteria</taxon>
        <taxon>Alteromonadales</taxon>
        <taxon>Colwelliaceae</taxon>
        <taxon>Thalassotalea</taxon>
    </lineage>
</organism>
<accession>A0A3E0TT99</accession>